<sequence>RNPSHWTRKRGFRGGDQASFAMLLAREFGVRVGEAPSPPLATRRRPARLGPWVLDPRPASGSPRGRNGGVEGDFRICSAAKDFMGQIGGFSHESEHDLALMVSDFLENGSGSAESRYSSDSDSGFSDLAHLAENVMFVKRGMTQSESSLQSVVHSLLFSINEVDLYLVKEEQCNASCIRRSLVKLLKLSGYDAAICSSRWQGFDKVPGGTSNCAFLFHMIFVQVIGTVKLNLPTLLDCFSSLVTGDHEYIDVVLGVAEGSERLIIDIDFRSHFEIARAVDSYDAVLSSLPVVYVGSLSRLKQFLQVMVDAAKFSLKQNSMPLPPWRSLAYLQAKWYSKYEREHNVNTRNKQVVGSDHRQCIGHLQRLRASLKLEIESERLLKPITNDKKRMAKSDRQRLSLLGC</sequence>
<protein>
    <submittedName>
        <fullName evidence="2">Uncharacterized protein</fullName>
    </submittedName>
</protein>
<dbReference type="Proteomes" id="UP000287651">
    <property type="component" value="Unassembled WGS sequence"/>
</dbReference>
<proteinExistence type="predicted"/>
<dbReference type="PANTHER" id="PTHR31579">
    <property type="entry name" value="OS03G0796600 PROTEIN"/>
    <property type="match status" value="1"/>
</dbReference>
<evidence type="ECO:0000313" key="2">
    <source>
        <dbReference type="EMBL" id="RRT32620.1"/>
    </source>
</evidence>
<feature type="non-terminal residue" evidence="2">
    <location>
        <position position="1"/>
    </location>
</feature>
<feature type="region of interest" description="Disordered" evidence="1">
    <location>
        <begin position="51"/>
        <end position="70"/>
    </location>
</feature>
<dbReference type="PANTHER" id="PTHR31579:SF39">
    <property type="entry name" value="OS01G0973600 PROTEIN"/>
    <property type="match status" value="1"/>
</dbReference>
<reference evidence="2 3" key="1">
    <citation type="journal article" date="2014" name="Agronomy (Basel)">
        <title>A Draft Genome Sequence for Ensete ventricosum, the Drought-Tolerant Tree Against Hunger.</title>
        <authorList>
            <person name="Harrison J."/>
            <person name="Moore K.A."/>
            <person name="Paszkiewicz K."/>
            <person name="Jones T."/>
            <person name="Grant M."/>
            <person name="Ambacheew D."/>
            <person name="Muzemil S."/>
            <person name="Studholme D.J."/>
        </authorList>
    </citation>
    <scope>NUCLEOTIDE SEQUENCE [LARGE SCALE GENOMIC DNA]</scope>
</reference>
<comment type="caution">
    <text evidence="2">The sequence shown here is derived from an EMBL/GenBank/DDBJ whole genome shotgun (WGS) entry which is preliminary data.</text>
</comment>
<dbReference type="EMBL" id="AMZH03031228">
    <property type="protein sequence ID" value="RRT32620.1"/>
    <property type="molecule type" value="Genomic_DNA"/>
</dbReference>
<dbReference type="AlphaFoldDB" id="A0A426WZI1"/>
<name>A0A426WZI1_ENSVE</name>
<evidence type="ECO:0000256" key="1">
    <source>
        <dbReference type="SAM" id="MobiDB-lite"/>
    </source>
</evidence>
<evidence type="ECO:0000313" key="3">
    <source>
        <dbReference type="Proteomes" id="UP000287651"/>
    </source>
</evidence>
<gene>
    <name evidence="2" type="ORF">B296_00050739</name>
</gene>
<dbReference type="Pfam" id="PF04720">
    <property type="entry name" value="PDDEXK_6"/>
    <property type="match status" value="2"/>
</dbReference>
<organism evidence="2 3">
    <name type="scientific">Ensete ventricosum</name>
    <name type="common">Abyssinian banana</name>
    <name type="synonym">Musa ensete</name>
    <dbReference type="NCBI Taxonomy" id="4639"/>
    <lineage>
        <taxon>Eukaryota</taxon>
        <taxon>Viridiplantae</taxon>
        <taxon>Streptophyta</taxon>
        <taxon>Embryophyta</taxon>
        <taxon>Tracheophyta</taxon>
        <taxon>Spermatophyta</taxon>
        <taxon>Magnoliopsida</taxon>
        <taxon>Liliopsida</taxon>
        <taxon>Zingiberales</taxon>
        <taxon>Musaceae</taxon>
        <taxon>Ensete</taxon>
    </lineage>
</organism>
<dbReference type="InterPro" id="IPR006502">
    <property type="entry name" value="PDDEXK-like"/>
</dbReference>
<dbReference type="NCBIfam" id="TIGR01615">
    <property type="entry name" value="A_thal_3542"/>
    <property type="match status" value="1"/>
</dbReference>
<accession>A0A426WZI1</accession>